<dbReference type="InterPro" id="IPR036928">
    <property type="entry name" value="AS_sf"/>
</dbReference>
<reference evidence="2 3" key="1">
    <citation type="submission" date="2019-04" db="EMBL/GenBank/DDBJ databases">
        <title>Friends and foes A comparative genomics study of 23 Aspergillus species from section Flavi.</title>
        <authorList>
            <consortium name="DOE Joint Genome Institute"/>
            <person name="Kjaerbolling I."/>
            <person name="Vesth T."/>
            <person name="Frisvad J.C."/>
            <person name="Nybo J.L."/>
            <person name="Theobald S."/>
            <person name="Kildgaard S."/>
            <person name="Isbrandt T."/>
            <person name="Kuo A."/>
            <person name="Sato A."/>
            <person name="Lyhne E.K."/>
            <person name="Kogle M.E."/>
            <person name="Wiebenga A."/>
            <person name="Kun R.S."/>
            <person name="Lubbers R.J."/>
            <person name="Makela M.R."/>
            <person name="Barry K."/>
            <person name="Chovatia M."/>
            <person name="Clum A."/>
            <person name="Daum C."/>
            <person name="Haridas S."/>
            <person name="He G."/>
            <person name="LaButti K."/>
            <person name="Lipzen A."/>
            <person name="Mondo S."/>
            <person name="Riley R."/>
            <person name="Salamov A."/>
            <person name="Simmons B.A."/>
            <person name="Magnuson J.K."/>
            <person name="Henrissat B."/>
            <person name="Mortensen U.H."/>
            <person name="Larsen T.O."/>
            <person name="Devries R.P."/>
            <person name="Grigoriev I.V."/>
            <person name="Machida M."/>
            <person name="Baker S.E."/>
            <person name="Andersen M.R."/>
        </authorList>
    </citation>
    <scope>NUCLEOTIDE SEQUENCE [LARGE SCALE GENOMIC DNA]</scope>
    <source>
        <strain evidence="2 3">CBS 151.66</strain>
    </source>
</reference>
<keyword evidence="3" id="KW-1185">Reference proteome</keyword>
<gene>
    <name evidence="2" type="ORF">BDV29DRAFT_153462</name>
</gene>
<dbReference type="PANTHER" id="PTHR11895:SF7">
    <property type="entry name" value="GLUTAMYL-TRNA(GLN) AMIDOTRANSFERASE SUBUNIT A, MITOCHONDRIAL"/>
    <property type="match status" value="1"/>
</dbReference>
<evidence type="ECO:0000259" key="1">
    <source>
        <dbReference type="Pfam" id="PF01425"/>
    </source>
</evidence>
<dbReference type="PANTHER" id="PTHR11895">
    <property type="entry name" value="TRANSAMIDASE"/>
    <property type="match status" value="1"/>
</dbReference>
<dbReference type="Proteomes" id="UP000326565">
    <property type="component" value="Unassembled WGS sequence"/>
</dbReference>
<protein>
    <submittedName>
        <fullName evidence="2">Amidase signature enzyme</fullName>
    </submittedName>
</protein>
<evidence type="ECO:0000313" key="2">
    <source>
        <dbReference type="EMBL" id="KAB8077794.1"/>
    </source>
</evidence>
<feature type="domain" description="Amidase" evidence="1">
    <location>
        <begin position="29"/>
        <end position="413"/>
    </location>
</feature>
<dbReference type="SUPFAM" id="SSF75304">
    <property type="entry name" value="Amidase signature (AS) enzymes"/>
    <property type="match status" value="1"/>
</dbReference>
<accession>A0A5N5XE43</accession>
<evidence type="ECO:0000313" key="3">
    <source>
        <dbReference type="Proteomes" id="UP000326565"/>
    </source>
</evidence>
<name>A0A5N5XE43_9EURO</name>
<dbReference type="InterPro" id="IPR023631">
    <property type="entry name" value="Amidase_dom"/>
</dbReference>
<dbReference type="OrthoDB" id="566138at2759"/>
<dbReference type="Gene3D" id="3.90.1300.10">
    <property type="entry name" value="Amidase signature (AS) domain"/>
    <property type="match status" value="1"/>
</dbReference>
<dbReference type="EMBL" id="ML732165">
    <property type="protein sequence ID" value="KAB8077794.1"/>
    <property type="molecule type" value="Genomic_DNA"/>
</dbReference>
<dbReference type="GO" id="GO:0003824">
    <property type="term" value="F:catalytic activity"/>
    <property type="evidence" value="ECO:0007669"/>
    <property type="project" value="InterPro"/>
</dbReference>
<proteinExistence type="predicted"/>
<organism evidence="2 3">
    <name type="scientific">Aspergillus leporis</name>
    <dbReference type="NCBI Taxonomy" id="41062"/>
    <lineage>
        <taxon>Eukaryota</taxon>
        <taxon>Fungi</taxon>
        <taxon>Dikarya</taxon>
        <taxon>Ascomycota</taxon>
        <taxon>Pezizomycotina</taxon>
        <taxon>Eurotiomycetes</taxon>
        <taxon>Eurotiomycetidae</taxon>
        <taxon>Eurotiales</taxon>
        <taxon>Aspergillaceae</taxon>
        <taxon>Aspergillus</taxon>
        <taxon>Aspergillus subgen. Circumdati</taxon>
    </lineage>
</organism>
<dbReference type="Pfam" id="PF01425">
    <property type="entry name" value="Amidase"/>
    <property type="match status" value="1"/>
</dbReference>
<dbReference type="AlphaFoldDB" id="A0A5N5XE43"/>
<dbReference type="InterPro" id="IPR000120">
    <property type="entry name" value="Amidase"/>
</dbReference>
<sequence>MSEVHQLTATQIRDLITTNKLTVEEYAHSLLTHIQARDPIIKARVHLNAAQVLTQARHLDQIPPAKRGPLHGVAIGIKDVILTKDMPTKYASAIHTNAPASTTDAAIVTTLRAAGALIVGKTATTEFAATHEGGPCTNPHNPLHTPGGSSSGSAAAVADFQVPVAVGTQTGGSIVRPAGFCGVWGFKPTWSAISREGISHVSITCDTAGFFARSVDDLELLADVFNLTDDEPVPRSPYSVSGARIAFAKTHVWPKAGPGLVVAWERAKDLLVAQGAQIEEIELPGEFENLREWHGVILKGEGRAEFRGQYLLSKDKLSRGIVDTVESKATVSQKALLESYDGAARLRPMWDSIASRYDAVIVPSTVDEAQRGLEYTGDSSFCSMWTLLHVPALHVPGLFGEGGLPVGLTVVGGRHVLYVGRGIGGVLQVA</sequence>